<sequence length="84" mass="9695">MSCSRAKTEALKSLDFSKPTKLFIQLKYLNDILITYSGSNKNVTQAIRPADQRSECKKFFNFLSALDTLSEKKKECFNKSEENY</sequence>
<evidence type="ECO:0000313" key="2">
    <source>
        <dbReference type="Proteomes" id="UP000276133"/>
    </source>
</evidence>
<protein>
    <submittedName>
        <fullName evidence="1">Uncharacterized protein</fullName>
    </submittedName>
</protein>
<keyword evidence="2" id="KW-1185">Reference proteome</keyword>
<reference evidence="1 2" key="1">
    <citation type="journal article" date="2018" name="Sci. Rep.">
        <title>Genomic signatures of local adaptation to the degree of environmental predictability in rotifers.</title>
        <authorList>
            <person name="Franch-Gras L."/>
            <person name="Hahn C."/>
            <person name="Garcia-Roger E.M."/>
            <person name="Carmona M.J."/>
            <person name="Serra M."/>
            <person name="Gomez A."/>
        </authorList>
    </citation>
    <scope>NUCLEOTIDE SEQUENCE [LARGE SCALE GENOMIC DNA]</scope>
    <source>
        <strain evidence="1">HYR1</strain>
    </source>
</reference>
<name>A0A3M7Q048_BRAPC</name>
<dbReference type="AlphaFoldDB" id="A0A3M7Q048"/>
<gene>
    <name evidence="1" type="ORF">BpHYR1_002800</name>
</gene>
<dbReference type="EMBL" id="REGN01007948">
    <property type="protein sequence ID" value="RNA04837.1"/>
    <property type="molecule type" value="Genomic_DNA"/>
</dbReference>
<organism evidence="1 2">
    <name type="scientific">Brachionus plicatilis</name>
    <name type="common">Marine rotifer</name>
    <name type="synonym">Brachionus muelleri</name>
    <dbReference type="NCBI Taxonomy" id="10195"/>
    <lineage>
        <taxon>Eukaryota</taxon>
        <taxon>Metazoa</taxon>
        <taxon>Spiralia</taxon>
        <taxon>Gnathifera</taxon>
        <taxon>Rotifera</taxon>
        <taxon>Eurotatoria</taxon>
        <taxon>Monogononta</taxon>
        <taxon>Pseudotrocha</taxon>
        <taxon>Ploima</taxon>
        <taxon>Brachionidae</taxon>
        <taxon>Brachionus</taxon>
    </lineage>
</organism>
<evidence type="ECO:0000313" key="1">
    <source>
        <dbReference type="EMBL" id="RNA04837.1"/>
    </source>
</evidence>
<dbReference type="Proteomes" id="UP000276133">
    <property type="component" value="Unassembled WGS sequence"/>
</dbReference>
<accession>A0A3M7Q048</accession>
<proteinExistence type="predicted"/>
<comment type="caution">
    <text evidence="1">The sequence shown here is derived from an EMBL/GenBank/DDBJ whole genome shotgun (WGS) entry which is preliminary data.</text>
</comment>